<evidence type="ECO:0000259" key="2">
    <source>
        <dbReference type="Pfam" id="PF12477"/>
    </source>
</evidence>
<protein>
    <recommendedName>
        <fullName evidence="2">Type-F conjugative transfer system protein TraW N-terminal domain-containing protein</fullName>
    </recommendedName>
</protein>
<evidence type="ECO:0000313" key="3">
    <source>
        <dbReference type="EMBL" id="PTE20573.1"/>
    </source>
</evidence>
<keyword evidence="1" id="KW-0732">Signal</keyword>
<evidence type="ECO:0000256" key="1">
    <source>
        <dbReference type="SAM" id="SignalP"/>
    </source>
</evidence>
<comment type="caution">
    <text evidence="3">The sequence shown here is derived from an EMBL/GenBank/DDBJ whole genome shotgun (WGS) entry which is preliminary data.</text>
</comment>
<organism evidence="3 4">
    <name type="scientific">Cereibacter changlensis JA139</name>
    <dbReference type="NCBI Taxonomy" id="1188249"/>
    <lineage>
        <taxon>Bacteria</taxon>
        <taxon>Pseudomonadati</taxon>
        <taxon>Pseudomonadota</taxon>
        <taxon>Alphaproteobacteria</taxon>
        <taxon>Rhodobacterales</taxon>
        <taxon>Paracoccaceae</taxon>
        <taxon>Cereibacter</taxon>
    </lineage>
</organism>
<proteinExistence type="predicted"/>
<dbReference type="EMBL" id="PZKG01000096">
    <property type="protein sequence ID" value="PTE20573.1"/>
    <property type="molecule type" value="Genomic_DNA"/>
</dbReference>
<gene>
    <name evidence="3" type="ORF">C5F48_16745</name>
</gene>
<feature type="chain" id="PRO_5015655401" description="Type-F conjugative transfer system protein TraW N-terminal domain-containing protein" evidence="1">
    <location>
        <begin position="26"/>
        <end position="215"/>
    </location>
</feature>
<keyword evidence="4" id="KW-1185">Reference proteome</keyword>
<name>A0A2T4JS33_9RHOB</name>
<feature type="domain" description="Type-F conjugative transfer system protein TraW N-terminal" evidence="2">
    <location>
        <begin position="19"/>
        <end position="38"/>
    </location>
</feature>
<evidence type="ECO:0000313" key="4">
    <source>
        <dbReference type="Proteomes" id="UP000241010"/>
    </source>
</evidence>
<reference evidence="3 4" key="1">
    <citation type="submission" date="2018-03" db="EMBL/GenBank/DDBJ databases">
        <title>Cereibacter changlensis.</title>
        <authorList>
            <person name="Meyer T.E."/>
            <person name="Miller S."/>
            <person name="Lodha T."/>
            <person name="Gandham S."/>
            <person name="Chintalapati S."/>
            <person name="Chintalapati V.R."/>
        </authorList>
    </citation>
    <scope>NUCLEOTIDE SEQUENCE [LARGE SCALE GENOMIC DNA]</scope>
    <source>
        <strain evidence="3 4">JA139</strain>
    </source>
</reference>
<dbReference type="InterPro" id="IPR025864">
    <property type="entry name" value="TraW_N_dom"/>
</dbReference>
<accession>A0A2T4JS33</accession>
<dbReference type="OrthoDB" id="7171737at2"/>
<dbReference type="Proteomes" id="UP000241010">
    <property type="component" value="Unassembled WGS sequence"/>
</dbReference>
<dbReference type="Pfam" id="PF12477">
    <property type="entry name" value="TraW_N"/>
    <property type="match status" value="1"/>
</dbReference>
<sequence>MGRRARTALMLAPVMALGLAGAASAKNFGSYGTLFPVAEPDFLEEILSRFRAMETDGGLAQMERDMQQRTRDYLARPTAGAILPPATDYRAFEFDPSITLDRDLSDHEGRVFATAGTRINPLDYSGFAKRIVVIDGDAPGQVAFALSEGDELDTLIVIAKGAPLDLSRTHGRRFWFDQQGVIVKRFGVERLPTLITRADPVLLIEEIPVKEEDQP</sequence>
<feature type="signal peptide" evidence="1">
    <location>
        <begin position="1"/>
        <end position="25"/>
    </location>
</feature>
<dbReference type="AlphaFoldDB" id="A0A2T4JS33"/>